<dbReference type="GO" id="GO:0016740">
    <property type="term" value="F:transferase activity"/>
    <property type="evidence" value="ECO:0007669"/>
    <property type="project" value="UniProtKB-KW"/>
</dbReference>
<evidence type="ECO:0000256" key="11">
    <source>
        <dbReference type="PIRNR" id="PIRNR006268"/>
    </source>
</evidence>
<keyword evidence="7 11" id="KW-0274">FAD</keyword>
<dbReference type="PANTHER" id="PTHR30040">
    <property type="entry name" value="THIAMINE BIOSYNTHESIS LIPOPROTEIN APBE"/>
    <property type="match status" value="1"/>
</dbReference>
<dbReference type="PIRSF" id="PIRSF006268">
    <property type="entry name" value="ApbE"/>
    <property type="match status" value="1"/>
</dbReference>
<evidence type="ECO:0000256" key="6">
    <source>
        <dbReference type="ARBA" id="ARBA00022723"/>
    </source>
</evidence>
<evidence type="ECO:0000256" key="8">
    <source>
        <dbReference type="ARBA" id="ARBA00022842"/>
    </source>
</evidence>
<keyword evidence="13" id="KW-1185">Reference proteome</keyword>
<accession>A0ABW5VJK3</accession>
<dbReference type="EMBL" id="JBHUOK010000033">
    <property type="protein sequence ID" value="MFD2791506.1"/>
    <property type="molecule type" value="Genomic_DNA"/>
</dbReference>
<comment type="similarity">
    <text evidence="11">Belongs to the ApbE family.</text>
</comment>
<reference evidence="13" key="1">
    <citation type="journal article" date="2019" name="Int. J. Syst. Evol. Microbiol.">
        <title>The Global Catalogue of Microorganisms (GCM) 10K type strain sequencing project: providing services to taxonomists for standard genome sequencing and annotation.</title>
        <authorList>
            <consortium name="The Broad Institute Genomics Platform"/>
            <consortium name="The Broad Institute Genome Sequencing Center for Infectious Disease"/>
            <person name="Wu L."/>
            <person name="Ma J."/>
        </authorList>
    </citation>
    <scope>NUCLEOTIDE SEQUENCE [LARGE SCALE GENOMIC DNA]</scope>
    <source>
        <strain evidence="13">KCTC 52924</strain>
    </source>
</reference>
<organism evidence="12 13">
    <name type="scientific">Arenibacter antarcticus</name>
    <dbReference type="NCBI Taxonomy" id="2040469"/>
    <lineage>
        <taxon>Bacteria</taxon>
        <taxon>Pseudomonadati</taxon>
        <taxon>Bacteroidota</taxon>
        <taxon>Flavobacteriia</taxon>
        <taxon>Flavobacteriales</taxon>
        <taxon>Flavobacteriaceae</taxon>
        <taxon>Arenibacter</taxon>
    </lineage>
</organism>
<comment type="cofactor">
    <cofactor evidence="1">
        <name>Mg(2+)</name>
        <dbReference type="ChEBI" id="CHEBI:18420"/>
    </cofactor>
</comment>
<protein>
    <recommendedName>
        <fullName evidence="3 11">FAD:protein FMN transferase</fullName>
        <ecNumber evidence="2 11">2.7.1.180</ecNumber>
    </recommendedName>
    <alternativeName>
        <fullName evidence="9 11">Flavin transferase</fullName>
    </alternativeName>
</protein>
<proteinExistence type="inferred from homology"/>
<evidence type="ECO:0000256" key="10">
    <source>
        <dbReference type="ARBA" id="ARBA00048540"/>
    </source>
</evidence>
<evidence type="ECO:0000313" key="13">
    <source>
        <dbReference type="Proteomes" id="UP001597532"/>
    </source>
</evidence>
<dbReference type="Gene3D" id="3.10.520.10">
    <property type="entry name" value="ApbE-like domains"/>
    <property type="match status" value="1"/>
</dbReference>
<evidence type="ECO:0000313" key="12">
    <source>
        <dbReference type="EMBL" id="MFD2791506.1"/>
    </source>
</evidence>
<evidence type="ECO:0000256" key="5">
    <source>
        <dbReference type="ARBA" id="ARBA00022679"/>
    </source>
</evidence>
<keyword evidence="5 11" id="KW-0808">Transferase</keyword>
<dbReference type="EC" id="2.7.1.180" evidence="2 11"/>
<evidence type="ECO:0000256" key="1">
    <source>
        <dbReference type="ARBA" id="ARBA00001946"/>
    </source>
</evidence>
<dbReference type="Pfam" id="PF02424">
    <property type="entry name" value="ApbE"/>
    <property type="match status" value="1"/>
</dbReference>
<evidence type="ECO:0000256" key="4">
    <source>
        <dbReference type="ARBA" id="ARBA00022630"/>
    </source>
</evidence>
<dbReference type="Proteomes" id="UP001597532">
    <property type="component" value="Unassembled WGS sequence"/>
</dbReference>
<dbReference type="PANTHER" id="PTHR30040:SF2">
    <property type="entry name" value="FAD:PROTEIN FMN TRANSFERASE"/>
    <property type="match status" value="1"/>
</dbReference>
<keyword evidence="8 11" id="KW-0460">Magnesium</keyword>
<dbReference type="InterPro" id="IPR003374">
    <property type="entry name" value="ApbE-like_sf"/>
</dbReference>
<comment type="catalytic activity">
    <reaction evidence="10 11">
        <text>L-threonyl-[protein] + FAD = FMN-L-threonyl-[protein] + AMP + H(+)</text>
        <dbReference type="Rhea" id="RHEA:36847"/>
        <dbReference type="Rhea" id="RHEA-COMP:11060"/>
        <dbReference type="Rhea" id="RHEA-COMP:11061"/>
        <dbReference type="ChEBI" id="CHEBI:15378"/>
        <dbReference type="ChEBI" id="CHEBI:30013"/>
        <dbReference type="ChEBI" id="CHEBI:57692"/>
        <dbReference type="ChEBI" id="CHEBI:74257"/>
        <dbReference type="ChEBI" id="CHEBI:456215"/>
        <dbReference type="EC" id="2.7.1.180"/>
    </reaction>
</comment>
<keyword evidence="6 11" id="KW-0479">Metal-binding</keyword>
<name>A0ABW5VJK3_9FLAO</name>
<evidence type="ECO:0000256" key="9">
    <source>
        <dbReference type="ARBA" id="ARBA00031306"/>
    </source>
</evidence>
<dbReference type="RefSeq" id="WP_251808288.1">
    <property type="nucleotide sequence ID" value="NZ_CP166679.1"/>
</dbReference>
<gene>
    <name evidence="12" type="ORF">ACFS1K_17160</name>
</gene>
<keyword evidence="4 11" id="KW-0285">Flavoprotein</keyword>
<comment type="caution">
    <text evidence="12">The sequence shown here is derived from an EMBL/GenBank/DDBJ whole genome shotgun (WGS) entry which is preliminary data.</text>
</comment>
<evidence type="ECO:0000256" key="2">
    <source>
        <dbReference type="ARBA" id="ARBA00011955"/>
    </source>
</evidence>
<dbReference type="SUPFAM" id="SSF143631">
    <property type="entry name" value="ApbE-like"/>
    <property type="match status" value="1"/>
</dbReference>
<evidence type="ECO:0000256" key="3">
    <source>
        <dbReference type="ARBA" id="ARBA00016337"/>
    </source>
</evidence>
<evidence type="ECO:0000256" key="7">
    <source>
        <dbReference type="ARBA" id="ARBA00022827"/>
    </source>
</evidence>
<sequence length="328" mass="35921">MRNVIFLMLCFCFLVGFSQERNFITVHRTIKLMGSKFDITVVADNEEIGYINIEEAVSEIKRIEKLISSWDENSETSLINANAGIKAVAVSFELFQLIERAIQISELTNGAFDITQAGLGSVWTFDGAMNYKPTEAEIKSSLTKVGYQNIELNAKELTVFLKIKGMKIGFGAIGKGYAADKAKEHLVEKQVRAGVINAAGDFTTWGTKVTGEKWLIGIANPLSKGKIFSWLPVLESSVATTESFDRFVMIDGKKYSHIMDPRTGIPAIGINSVSVFSKSAELCDALSTAVFVLGVGRGMALINQLNGTEVIILDSNNIMHKTPGILFD</sequence>
<dbReference type="InterPro" id="IPR024932">
    <property type="entry name" value="ApbE"/>
</dbReference>